<dbReference type="InterPro" id="IPR041679">
    <property type="entry name" value="DNA2/NAM7-like_C"/>
</dbReference>
<dbReference type="EMBL" id="OX465080">
    <property type="protein sequence ID" value="CAI9280995.1"/>
    <property type="molecule type" value="Genomic_DNA"/>
</dbReference>
<gene>
    <name evidence="3" type="ORF">LSALG_LOCUS20714</name>
</gene>
<dbReference type="Pfam" id="PF02721">
    <property type="entry name" value="DUF223"/>
    <property type="match status" value="1"/>
</dbReference>
<name>A0AA35YVL9_LACSI</name>
<evidence type="ECO:0000259" key="1">
    <source>
        <dbReference type="Pfam" id="PF02721"/>
    </source>
</evidence>
<evidence type="ECO:0000313" key="3">
    <source>
        <dbReference type="EMBL" id="CAI9280995.1"/>
    </source>
</evidence>
<dbReference type="SUPFAM" id="SSF50249">
    <property type="entry name" value="Nucleic acid-binding proteins"/>
    <property type="match status" value="1"/>
</dbReference>
<dbReference type="Pfam" id="PF13087">
    <property type="entry name" value="AAA_12"/>
    <property type="match status" value="1"/>
</dbReference>
<dbReference type="Proteomes" id="UP001177003">
    <property type="component" value="Chromosome 4"/>
</dbReference>
<protein>
    <submittedName>
        <fullName evidence="3">Uncharacterized protein</fullName>
    </submittedName>
</protein>
<evidence type="ECO:0000259" key="2">
    <source>
        <dbReference type="Pfam" id="PF13087"/>
    </source>
</evidence>
<organism evidence="3 4">
    <name type="scientific">Lactuca saligna</name>
    <name type="common">Willowleaf lettuce</name>
    <dbReference type="NCBI Taxonomy" id="75948"/>
    <lineage>
        <taxon>Eukaryota</taxon>
        <taxon>Viridiplantae</taxon>
        <taxon>Streptophyta</taxon>
        <taxon>Embryophyta</taxon>
        <taxon>Tracheophyta</taxon>
        <taxon>Spermatophyta</taxon>
        <taxon>Magnoliopsida</taxon>
        <taxon>eudicotyledons</taxon>
        <taxon>Gunneridae</taxon>
        <taxon>Pentapetalae</taxon>
        <taxon>asterids</taxon>
        <taxon>campanulids</taxon>
        <taxon>Asterales</taxon>
        <taxon>Asteraceae</taxon>
        <taxon>Cichorioideae</taxon>
        <taxon>Cichorieae</taxon>
        <taxon>Lactucinae</taxon>
        <taxon>Lactuca</taxon>
    </lineage>
</organism>
<sequence length="393" mass="44622">MSHTRGEPINSSLAFENISADLYGDDIMSMLNVQYSMHGLIMTRSSKELYNNKIKAHASAAGHILYELEGVEKSSSSTEPTLLLIDIGNLNSNNADQVIFDKVAEINTSKDCWNLRVKVVMLWKPTYINNLNMVASLDMILIDQENLTNNKKNLIPVFESLFDEGAVREISNFDMASNESEYMLVPHKHKINFNKTTKVRVSTDFVDTIDPYHFISFPDLLARIFNTRVAFDFLGEVVSTDPMRVIVEYGREKRLMNLISPDLRIRIVVRVQDESGSSSFVLFECHSNYRAYTVHKLTDDERVLAEVFKRPPNHQHHNINDNGTPINKAKKENINFVHDDNLDVVDLKVVTPSSSTGKGPIEIDANTDSLEWSSSKTRAVRDTLKIPKLEKLD</sequence>
<dbReference type="AlphaFoldDB" id="A0AA35YVL9"/>
<accession>A0AA35YVL9</accession>
<dbReference type="InterPro" id="IPR003871">
    <property type="entry name" value="RFA1B/D_OB_1st"/>
</dbReference>
<dbReference type="CDD" id="cd04480">
    <property type="entry name" value="RPA1_DBD_A_like"/>
    <property type="match status" value="1"/>
</dbReference>
<feature type="domain" description="Replication protein A 70 kDa DNA-binding subunit B/D first OB fold" evidence="1">
    <location>
        <begin position="100"/>
        <end position="200"/>
    </location>
</feature>
<dbReference type="Gene3D" id="2.40.50.140">
    <property type="entry name" value="Nucleic acid-binding proteins"/>
    <property type="match status" value="1"/>
</dbReference>
<dbReference type="InterPro" id="IPR012340">
    <property type="entry name" value="NA-bd_OB-fold"/>
</dbReference>
<reference evidence="3" key="1">
    <citation type="submission" date="2023-04" db="EMBL/GenBank/DDBJ databases">
        <authorList>
            <person name="Vijverberg K."/>
            <person name="Xiong W."/>
            <person name="Schranz E."/>
        </authorList>
    </citation>
    <scope>NUCLEOTIDE SEQUENCE</scope>
</reference>
<evidence type="ECO:0000313" key="4">
    <source>
        <dbReference type="Proteomes" id="UP001177003"/>
    </source>
</evidence>
<proteinExistence type="predicted"/>
<feature type="domain" description="DNA2/NAM7 helicase-like C-terminal" evidence="2">
    <location>
        <begin position="22"/>
        <end position="98"/>
    </location>
</feature>
<keyword evidence="4" id="KW-1185">Reference proteome</keyword>